<gene>
    <name evidence="1" type="ORF">Ocin01_14300</name>
</gene>
<comment type="caution">
    <text evidence="1">The sequence shown here is derived from an EMBL/GenBank/DDBJ whole genome shotgun (WGS) entry which is preliminary data.</text>
</comment>
<organism evidence="1 2">
    <name type="scientific">Orchesella cincta</name>
    <name type="common">Springtail</name>
    <name type="synonym">Podura cincta</name>
    <dbReference type="NCBI Taxonomy" id="48709"/>
    <lineage>
        <taxon>Eukaryota</taxon>
        <taxon>Metazoa</taxon>
        <taxon>Ecdysozoa</taxon>
        <taxon>Arthropoda</taxon>
        <taxon>Hexapoda</taxon>
        <taxon>Collembola</taxon>
        <taxon>Entomobryomorpha</taxon>
        <taxon>Entomobryoidea</taxon>
        <taxon>Orchesellidae</taxon>
        <taxon>Orchesellinae</taxon>
        <taxon>Orchesella</taxon>
    </lineage>
</organism>
<dbReference type="Proteomes" id="UP000094527">
    <property type="component" value="Unassembled WGS sequence"/>
</dbReference>
<feature type="non-terminal residue" evidence="1">
    <location>
        <position position="1"/>
    </location>
</feature>
<keyword evidence="2" id="KW-1185">Reference proteome</keyword>
<evidence type="ECO:0000313" key="1">
    <source>
        <dbReference type="EMBL" id="ODM92385.1"/>
    </source>
</evidence>
<reference evidence="1 2" key="1">
    <citation type="journal article" date="2016" name="Genome Biol. Evol.">
        <title>Gene Family Evolution Reflects Adaptation to Soil Environmental Stressors in the Genome of the Collembolan Orchesella cincta.</title>
        <authorList>
            <person name="Faddeeva-Vakhrusheva A."/>
            <person name="Derks M.F."/>
            <person name="Anvar S.Y."/>
            <person name="Agamennone V."/>
            <person name="Suring W."/>
            <person name="Smit S."/>
            <person name="van Straalen N.M."/>
            <person name="Roelofs D."/>
        </authorList>
    </citation>
    <scope>NUCLEOTIDE SEQUENCE [LARGE SCALE GENOMIC DNA]</scope>
    <source>
        <tissue evidence="1">Mixed pool</tissue>
    </source>
</reference>
<protein>
    <submittedName>
        <fullName evidence="1">Uncharacterized protein</fullName>
    </submittedName>
</protein>
<evidence type="ECO:0000313" key="2">
    <source>
        <dbReference type="Proteomes" id="UP000094527"/>
    </source>
</evidence>
<dbReference type="AlphaFoldDB" id="A0A1D2MHC9"/>
<proteinExistence type="predicted"/>
<sequence>LCVWKKEWAKTPLNYVNNGKDATVEFGYAGNKDARRSKFKQTFGNLACPDGYRMAREANKELFAKPAAGTAFYKYDYMETYWIVDKEEFNKTATSTCTKSVPSGAGYTRTLAKVPCTEWNFYLCEKLKKRVSPFEGELLQTPNDPSVKWNEARHERTYPILKAK</sequence>
<dbReference type="EMBL" id="LJIJ01001248">
    <property type="protein sequence ID" value="ODM92385.1"/>
    <property type="molecule type" value="Genomic_DNA"/>
</dbReference>
<name>A0A1D2MHC9_ORCCI</name>
<accession>A0A1D2MHC9</accession>